<comment type="cofactor">
    <cofactor evidence="1">
        <name>Mg(2+)</name>
        <dbReference type="ChEBI" id="CHEBI:18420"/>
    </cofactor>
</comment>
<dbReference type="EMBL" id="BMOD01000002">
    <property type="protein sequence ID" value="GGJ22850.1"/>
    <property type="molecule type" value="Genomic_DNA"/>
</dbReference>
<gene>
    <name evidence="7" type="ORF">GCM10008938_06320</name>
</gene>
<evidence type="ECO:0000256" key="2">
    <source>
        <dbReference type="ARBA" id="ARBA00006739"/>
    </source>
</evidence>
<evidence type="ECO:0000256" key="1">
    <source>
        <dbReference type="ARBA" id="ARBA00001946"/>
    </source>
</evidence>
<dbReference type="PANTHER" id="PTHR48090:SF10">
    <property type="entry name" value="GLUCOSYL-3-PHOSPHOGLYCERATE SYNTHASE"/>
    <property type="match status" value="1"/>
</dbReference>
<dbReference type="InterPro" id="IPR001173">
    <property type="entry name" value="Glyco_trans_2-like"/>
</dbReference>
<comment type="caution">
    <text evidence="7">The sequence shown here is derived from an EMBL/GenBank/DDBJ whole genome shotgun (WGS) entry which is preliminary data.</text>
</comment>
<evidence type="ECO:0000256" key="3">
    <source>
        <dbReference type="ARBA" id="ARBA00022676"/>
    </source>
</evidence>
<keyword evidence="8" id="KW-1185">Reference proteome</keyword>
<evidence type="ECO:0000256" key="5">
    <source>
        <dbReference type="ARBA" id="ARBA00022842"/>
    </source>
</evidence>
<dbReference type="CDD" id="cd04179">
    <property type="entry name" value="DPM_DPG-synthase_like"/>
    <property type="match status" value="1"/>
</dbReference>
<name>A0ABQ2CUT0_9DEIO</name>
<dbReference type="Pfam" id="PF00535">
    <property type="entry name" value="Glycos_transf_2"/>
    <property type="match status" value="1"/>
</dbReference>
<dbReference type="GO" id="GO:0016740">
    <property type="term" value="F:transferase activity"/>
    <property type="evidence" value="ECO:0007669"/>
    <property type="project" value="UniProtKB-KW"/>
</dbReference>
<proteinExistence type="inferred from homology"/>
<sequence length="216" mass="23921">MVPFNRPENMPELTAVIAAYNEQDTIAEVVGVARCCGPVIVVCDGCSDHTAEHARAAGATVIELNPNQGKSQALYTGVKAATTDLILSLDADLVGLTPEHLKLLSDPVVQGQYDMTIGVFQGGGVLTDFGNRATPYLSGQRVFQRDWMLSVPRLTEERWPEPAITEHLKTSGIRWEYVSLPKVRQVMKEQKRGLLEGVKHRVKMYKSILDFQTKKK</sequence>
<comment type="similarity">
    <text evidence="2">Belongs to the glycosyltransferase 2 family.</text>
</comment>
<keyword evidence="5" id="KW-0460">Magnesium</keyword>
<dbReference type="InterPro" id="IPR050256">
    <property type="entry name" value="Glycosyltransferase_2"/>
</dbReference>
<evidence type="ECO:0000256" key="4">
    <source>
        <dbReference type="ARBA" id="ARBA00022679"/>
    </source>
</evidence>
<evidence type="ECO:0000313" key="8">
    <source>
        <dbReference type="Proteomes" id="UP000632222"/>
    </source>
</evidence>
<dbReference type="Proteomes" id="UP000632222">
    <property type="component" value="Unassembled WGS sequence"/>
</dbReference>
<dbReference type="Gene3D" id="3.90.550.10">
    <property type="entry name" value="Spore Coat Polysaccharide Biosynthesis Protein SpsA, Chain A"/>
    <property type="match status" value="1"/>
</dbReference>
<accession>A0ABQ2CUT0</accession>
<keyword evidence="3" id="KW-0328">Glycosyltransferase</keyword>
<dbReference type="PANTHER" id="PTHR48090">
    <property type="entry name" value="UNDECAPRENYL-PHOSPHATE 4-DEOXY-4-FORMAMIDO-L-ARABINOSE TRANSFERASE-RELATED"/>
    <property type="match status" value="1"/>
</dbReference>
<reference evidence="8" key="1">
    <citation type="journal article" date="2019" name="Int. J. Syst. Evol. Microbiol.">
        <title>The Global Catalogue of Microorganisms (GCM) 10K type strain sequencing project: providing services to taxonomists for standard genome sequencing and annotation.</title>
        <authorList>
            <consortium name="The Broad Institute Genomics Platform"/>
            <consortium name="The Broad Institute Genome Sequencing Center for Infectious Disease"/>
            <person name="Wu L."/>
            <person name="Ma J."/>
        </authorList>
    </citation>
    <scope>NUCLEOTIDE SEQUENCE [LARGE SCALE GENOMIC DNA]</scope>
    <source>
        <strain evidence="8">JCM 14370</strain>
    </source>
</reference>
<organism evidence="7 8">
    <name type="scientific">Deinococcus roseus</name>
    <dbReference type="NCBI Taxonomy" id="392414"/>
    <lineage>
        <taxon>Bacteria</taxon>
        <taxon>Thermotogati</taxon>
        <taxon>Deinococcota</taxon>
        <taxon>Deinococci</taxon>
        <taxon>Deinococcales</taxon>
        <taxon>Deinococcaceae</taxon>
        <taxon>Deinococcus</taxon>
    </lineage>
</organism>
<protein>
    <submittedName>
        <fullName evidence="7">Glycosyl transferase</fullName>
    </submittedName>
</protein>
<dbReference type="InterPro" id="IPR029044">
    <property type="entry name" value="Nucleotide-diphossugar_trans"/>
</dbReference>
<dbReference type="SUPFAM" id="SSF53448">
    <property type="entry name" value="Nucleotide-diphospho-sugar transferases"/>
    <property type="match status" value="1"/>
</dbReference>
<evidence type="ECO:0000259" key="6">
    <source>
        <dbReference type="Pfam" id="PF00535"/>
    </source>
</evidence>
<keyword evidence="4 7" id="KW-0808">Transferase</keyword>
<evidence type="ECO:0000313" key="7">
    <source>
        <dbReference type="EMBL" id="GGJ22850.1"/>
    </source>
</evidence>
<feature type="domain" description="Glycosyltransferase 2-like" evidence="6">
    <location>
        <begin position="15"/>
        <end position="142"/>
    </location>
</feature>